<dbReference type="InterPro" id="IPR014153">
    <property type="entry name" value="Ds_break_AddB"/>
</dbReference>
<comment type="caution">
    <text evidence="2">The sequence shown here is derived from an EMBL/GenBank/DDBJ whole genome shotgun (WGS) entry which is preliminary data.</text>
</comment>
<dbReference type="InterPro" id="IPR038726">
    <property type="entry name" value="PDDEXK_AddAB-type"/>
</dbReference>
<dbReference type="InterPro" id="IPR011604">
    <property type="entry name" value="PDDEXK-like_dom_sf"/>
</dbReference>
<proteinExistence type="predicted"/>
<name>A0A317PJ66_9HYPH</name>
<dbReference type="InterPro" id="IPR011335">
    <property type="entry name" value="Restrct_endonuc-II-like"/>
</dbReference>
<dbReference type="GO" id="GO:0004386">
    <property type="term" value="F:helicase activity"/>
    <property type="evidence" value="ECO:0007669"/>
    <property type="project" value="UniProtKB-KW"/>
</dbReference>
<gene>
    <name evidence="2" type="ORF">DFR52_103719</name>
</gene>
<keyword evidence="3" id="KW-1185">Reference proteome</keyword>
<protein>
    <submittedName>
        <fullName evidence="2">ATP-dependent helicase/nuclease subunit B</fullName>
    </submittedName>
</protein>
<accession>A0A317PJ66</accession>
<organism evidence="2 3">
    <name type="scientific">Hoeflea marina</name>
    <dbReference type="NCBI Taxonomy" id="274592"/>
    <lineage>
        <taxon>Bacteria</taxon>
        <taxon>Pseudomonadati</taxon>
        <taxon>Pseudomonadota</taxon>
        <taxon>Alphaproteobacteria</taxon>
        <taxon>Hyphomicrobiales</taxon>
        <taxon>Rhizobiaceae</taxon>
        <taxon>Hoeflea</taxon>
    </lineage>
</organism>
<keyword evidence="2" id="KW-0347">Helicase</keyword>
<dbReference type="NCBIfam" id="TIGR02786">
    <property type="entry name" value="addB_alphas"/>
    <property type="match status" value="1"/>
</dbReference>
<keyword evidence="2" id="KW-0547">Nucleotide-binding</keyword>
<dbReference type="OrthoDB" id="9780606at2"/>
<evidence type="ECO:0000313" key="3">
    <source>
        <dbReference type="Proteomes" id="UP000246352"/>
    </source>
</evidence>
<evidence type="ECO:0000259" key="1">
    <source>
        <dbReference type="Pfam" id="PF12705"/>
    </source>
</evidence>
<dbReference type="InterPro" id="IPR027417">
    <property type="entry name" value="P-loop_NTPase"/>
</dbReference>
<sequence>MTGGGASRVFTIPSGVPFLSTLADAILAGRLIPGLAHRPEDPLALAATTIYVPTRRAARALRSEIADWIGQGSAVLPVIRPLGETDDDSGFFDETDPVALDLNPPVATVQATLRLADLVLAWKQALPKAVTDHLQGSPLVAPANPADAIWLGRSLYDLIQAVESEEADFDRLDGMVDDSLQQWWQLTSEFLRIARQYWPATLAEQGQSSPARHHNVLLDAETRRIAAGGHAGPVIVAGSTGTRPSTARLIAAVSDLPQGAVVLPGLDQHMRADHWQLIERAARPLPAPGGWQVDQLAPITIRSHPQYGLLHLLSFLGLDAGAVGAIPELATPVPELRTRAALVSLALLPPSATAAWSETGVLPEETEIAPAFARVGLIEAANQREEAAALAAAMRRALEPAPDRAAPTVALVTPDRNLARRVVIELSRYGIEANDSGGLPLAKTETGSLARLVAHVAFAPGDPVALAALIKHPLARFGQSAAAARDLGSLVERLALRGGAGAADVDDLAGLLADRAGRRGDRHAPQWLARVTDAEFAAAEIHARRITQALAPLTSLLLHGVETPAGLSLRPDFPIAALASATAASLELIAVDEAGSLAGLWASESGEALSAILLETRDSRTALALNGHEWISALEALMSGHMVKPGAGGHSRAFIWGALEARLQQVDTLILASLNEGTWPAPGAEDPFLSRSMKAAIGLEPPERRVGQAAHDFQMAMGAPNVVLSRSERVGKSPTVPSRWLQRLLAVAGAASAAEMRGRGRAIVEHVRLRDRVTGTASARRPEPRPPAALQPASYSFSEVGRLRRDPYAIYGRRILRLDPLDAFVGDPGPRERGTLFHAILERFVRDASPAELTSGRLMRIADELIAREDLPDHVAAVWRHRIHQAAQALESWEAGRAPDIVRRLVECRGRIAISPEVSVSGIADRIDLRSDGTAVLIDYKTGTTPSRKVARILIDPQLALEAYAVMNGGFDGVAAMPVSELLYVRLTGKEKFVDRIDDAPGSRTRDEPLRPDELAGKAAQELTGLVAALRSGRRGFMSRVIAESARSYGGDFDHLARVAEWQTVVDSDQGDGDE</sequence>
<dbReference type="Gene3D" id="3.90.320.10">
    <property type="match status" value="1"/>
</dbReference>
<dbReference type="SUPFAM" id="SSF52980">
    <property type="entry name" value="Restriction endonuclease-like"/>
    <property type="match status" value="1"/>
</dbReference>
<dbReference type="Proteomes" id="UP000246352">
    <property type="component" value="Unassembled WGS sequence"/>
</dbReference>
<dbReference type="AlphaFoldDB" id="A0A317PJ66"/>
<keyword evidence="2" id="KW-0067">ATP-binding</keyword>
<dbReference type="EMBL" id="QGTR01000003">
    <property type="protein sequence ID" value="PWW00512.1"/>
    <property type="molecule type" value="Genomic_DNA"/>
</dbReference>
<evidence type="ECO:0000313" key="2">
    <source>
        <dbReference type="EMBL" id="PWW00512.1"/>
    </source>
</evidence>
<dbReference type="Pfam" id="PF12705">
    <property type="entry name" value="PDDEXK_1"/>
    <property type="match status" value="1"/>
</dbReference>
<reference evidence="2 3" key="1">
    <citation type="submission" date="2018-05" db="EMBL/GenBank/DDBJ databases">
        <title>Genomic Encyclopedia of Type Strains, Phase IV (KMG-IV): sequencing the most valuable type-strain genomes for metagenomic binning, comparative biology and taxonomic classification.</title>
        <authorList>
            <person name="Goeker M."/>
        </authorList>
    </citation>
    <scope>NUCLEOTIDE SEQUENCE [LARGE SCALE GENOMIC DNA]</scope>
    <source>
        <strain evidence="2 3">DSM 16791</strain>
    </source>
</reference>
<dbReference type="SUPFAM" id="SSF52540">
    <property type="entry name" value="P-loop containing nucleoside triphosphate hydrolases"/>
    <property type="match status" value="1"/>
</dbReference>
<keyword evidence="2" id="KW-0378">Hydrolase</keyword>
<feature type="domain" description="PD-(D/E)XK endonuclease-like" evidence="1">
    <location>
        <begin position="795"/>
        <end position="1033"/>
    </location>
</feature>
<dbReference type="RefSeq" id="WP_110032721.1">
    <property type="nucleotide sequence ID" value="NZ_QGTR01000003.1"/>
</dbReference>